<dbReference type="PANTHER" id="PTHR47945">
    <property type="entry name" value="CYTOCHROME P450 84A1-RELATED"/>
    <property type="match status" value="1"/>
</dbReference>
<gene>
    <name evidence="1" type="ORF">POTOM_017738</name>
</gene>
<dbReference type="PANTHER" id="PTHR47945:SF6">
    <property type="entry name" value="FERULATE 5-HYDROXYLASE"/>
    <property type="match status" value="1"/>
</dbReference>
<proteinExistence type="predicted"/>
<evidence type="ECO:0000313" key="2">
    <source>
        <dbReference type="Proteomes" id="UP000886885"/>
    </source>
</evidence>
<dbReference type="InterPro" id="IPR001128">
    <property type="entry name" value="Cyt_P450"/>
</dbReference>
<accession>A0A8X8A0T4</accession>
<dbReference type="GO" id="GO:0004497">
    <property type="term" value="F:monooxygenase activity"/>
    <property type="evidence" value="ECO:0007669"/>
    <property type="project" value="InterPro"/>
</dbReference>
<dbReference type="Proteomes" id="UP000886885">
    <property type="component" value="Chromosome 4D"/>
</dbReference>
<dbReference type="GO" id="GO:0016705">
    <property type="term" value="F:oxidoreductase activity, acting on paired donors, with incorporation or reduction of molecular oxygen"/>
    <property type="evidence" value="ECO:0007669"/>
    <property type="project" value="InterPro"/>
</dbReference>
<organism evidence="1 2">
    <name type="scientific">Populus tomentosa</name>
    <name type="common">Chinese white poplar</name>
    <dbReference type="NCBI Taxonomy" id="118781"/>
    <lineage>
        <taxon>Eukaryota</taxon>
        <taxon>Viridiplantae</taxon>
        <taxon>Streptophyta</taxon>
        <taxon>Embryophyta</taxon>
        <taxon>Tracheophyta</taxon>
        <taxon>Spermatophyta</taxon>
        <taxon>Magnoliopsida</taxon>
        <taxon>eudicotyledons</taxon>
        <taxon>Gunneridae</taxon>
        <taxon>Pentapetalae</taxon>
        <taxon>rosids</taxon>
        <taxon>fabids</taxon>
        <taxon>Malpighiales</taxon>
        <taxon>Salicaceae</taxon>
        <taxon>Saliceae</taxon>
        <taxon>Populus</taxon>
    </lineage>
</organism>
<comment type="caution">
    <text evidence="1">The sequence shown here is derived from an EMBL/GenBank/DDBJ whole genome shotgun (WGS) entry which is preliminary data.</text>
</comment>
<dbReference type="GO" id="GO:0005506">
    <property type="term" value="F:iron ion binding"/>
    <property type="evidence" value="ECO:0007669"/>
    <property type="project" value="InterPro"/>
</dbReference>
<dbReference type="OrthoDB" id="2789670at2759"/>
<dbReference type="AlphaFoldDB" id="A0A8X8A0T4"/>
<reference evidence="1" key="1">
    <citation type="journal article" date="2020" name="bioRxiv">
        <title>Hybrid origin of Populus tomentosa Carr. identified through genome sequencing and phylogenomic analysis.</title>
        <authorList>
            <person name="An X."/>
            <person name="Gao K."/>
            <person name="Chen Z."/>
            <person name="Li J."/>
            <person name="Yang X."/>
            <person name="Yang X."/>
            <person name="Zhou J."/>
            <person name="Guo T."/>
            <person name="Zhao T."/>
            <person name="Huang S."/>
            <person name="Miao D."/>
            <person name="Khan W.U."/>
            <person name="Rao P."/>
            <person name="Ye M."/>
            <person name="Lei B."/>
            <person name="Liao W."/>
            <person name="Wang J."/>
            <person name="Ji L."/>
            <person name="Li Y."/>
            <person name="Guo B."/>
            <person name="Mustafa N.S."/>
            <person name="Li S."/>
            <person name="Yun Q."/>
            <person name="Keller S.R."/>
            <person name="Mao J."/>
            <person name="Zhang R."/>
            <person name="Strauss S.H."/>
        </authorList>
    </citation>
    <scope>NUCLEOTIDE SEQUENCE</scope>
    <source>
        <strain evidence="1">GM15</strain>
        <tissue evidence="1">Leaf</tissue>
    </source>
</reference>
<dbReference type="InterPro" id="IPR053062">
    <property type="entry name" value="CYP450_84A"/>
</dbReference>
<keyword evidence="2" id="KW-1185">Reference proteome</keyword>
<sequence>MRKKLPYPPGPRGYPIIGNMGMMDQLTHHGLARLSRQYGGLCHLQMGGLHVVVVSTPEIAREVLQVQDIVFANRPANVAIVYLTYDRADMAFANYGSF</sequence>
<protein>
    <submittedName>
        <fullName evidence="1">Uncharacterized protein</fullName>
    </submittedName>
</protein>
<name>A0A8X8A0T4_POPTO</name>
<evidence type="ECO:0000313" key="1">
    <source>
        <dbReference type="EMBL" id="KAG6777897.1"/>
    </source>
</evidence>
<dbReference type="EMBL" id="JAAWWB010000008">
    <property type="protein sequence ID" value="KAG6777897.1"/>
    <property type="molecule type" value="Genomic_DNA"/>
</dbReference>
<dbReference type="Pfam" id="PF00067">
    <property type="entry name" value="p450"/>
    <property type="match status" value="1"/>
</dbReference>
<dbReference type="GO" id="GO:0020037">
    <property type="term" value="F:heme binding"/>
    <property type="evidence" value="ECO:0007669"/>
    <property type="project" value="InterPro"/>
</dbReference>